<dbReference type="AlphaFoldDB" id="A0A4T0FL55"/>
<dbReference type="PIRSF" id="PIRSF001473">
    <property type="entry name" value="FK506-bp_FPR3"/>
    <property type="match status" value="1"/>
</dbReference>
<dbReference type="InterPro" id="IPR041232">
    <property type="entry name" value="NPL"/>
</dbReference>
<dbReference type="PROSITE" id="PS50059">
    <property type="entry name" value="FKBP_PPIASE"/>
    <property type="match status" value="1"/>
</dbReference>
<feature type="compositionally biased region" description="Acidic residues" evidence="7">
    <location>
        <begin position="50"/>
        <end position="63"/>
    </location>
</feature>
<dbReference type="Gene3D" id="2.60.120.340">
    <property type="entry name" value="Nucleoplasmin core domain"/>
    <property type="match status" value="1"/>
</dbReference>
<gene>
    <name evidence="9" type="ORF">E3P86_01493</name>
</gene>
<proteinExistence type="inferred from homology"/>
<dbReference type="PANTHER" id="PTHR43811">
    <property type="entry name" value="FKBP-TYPE PEPTIDYL-PROLYL CIS-TRANS ISOMERASE FKPA"/>
    <property type="match status" value="1"/>
</dbReference>
<sequence>MTTLGLWSQVLLPNSPSILEIDDDIRITNVALSESSSSKSKSVIKLMYEPQDDSESDEEAEEQAADKTSQEVVLCSLIPGQIEQVSLDLTITANDLVSISVTGNNEVHLLGNLVSPNLPHPQDGDSDDDESDLDEDEMRALYGQDVSMDDDEEDDDQEDGPKIEELPDEPISKPSKKRAAEEAPAKPSKKEKKEVAAEKKEEPKKAEKIEKTEKKENKDEKKEDKRVTLSNGVSYKDAKIGDGPVAKSGKRIGMRYIGRVLKDGKPQKKVFDQNTSGKPFSFRVGTGEVISGWDTGVLGAVNGKGGQPMRVGGERTLYIPSKQAYGNQALPGIGKNADMTFEVKLVEVK</sequence>
<evidence type="ECO:0000313" key="10">
    <source>
        <dbReference type="Proteomes" id="UP000310689"/>
    </source>
</evidence>
<reference evidence="9 10" key="1">
    <citation type="submission" date="2019-03" db="EMBL/GenBank/DDBJ databases">
        <title>Sequencing 23 genomes of Wallemia ichthyophaga.</title>
        <authorList>
            <person name="Gostincar C."/>
        </authorList>
    </citation>
    <scope>NUCLEOTIDE SEQUENCE [LARGE SCALE GENOMIC DNA]</scope>
    <source>
        <strain evidence="9 10">EXF-6200</strain>
    </source>
</reference>
<dbReference type="PANTHER" id="PTHR43811:SF19">
    <property type="entry name" value="39 KDA FK506-BINDING NUCLEAR PROTEIN"/>
    <property type="match status" value="1"/>
</dbReference>
<dbReference type="GO" id="GO:0000785">
    <property type="term" value="C:chromatin"/>
    <property type="evidence" value="ECO:0007669"/>
    <property type="project" value="TreeGrafter"/>
</dbReference>
<dbReference type="InterPro" id="IPR001179">
    <property type="entry name" value="PPIase_FKBP_dom"/>
</dbReference>
<dbReference type="Pfam" id="PF00254">
    <property type="entry name" value="FKBP_C"/>
    <property type="match status" value="1"/>
</dbReference>
<dbReference type="Gene3D" id="3.10.50.40">
    <property type="match status" value="1"/>
</dbReference>
<comment type="catalytic activity">
    <reaction evidence="1 6">
        <text>[protein]-peptidylproline (omega=180) = [protein]-peptidylproline (omega=0)</text>
        <dbReference type="Rhea" id="RHEA:16237"/>
        <dbReference type="Rhea" id="RHEA-COMP:10747"/>
        <dbReference type="Rhea" id="RHEA-COMP:10748"/>
        <dbReference type="ChEBI" id="CHEBI:83833"/>
        <dbReference type="ChEBI" id="CHEBI:83834"/>
        <dbReference type="EC" id="5.2.1.8"/>
    </reaction>
</comment>
<dbReference type="SUPFAM" id="SSF54534">
    <property type="entry name" value="FKBP-like"/>
    <property type="match status" value="1"/>
</dbReference>
<dbReference type="InterPro" id="IPR046357">
    <property type="entry name" value="PPIase_dom_sf"/>
</dbReference>
<evidence type="ECO:0000313" key="9">
    <source>
        <dbReference type="EMBL" id="TIB38706.1"/>
    </source>
</evidence>
<dbReference type="InterPro" id="IPR023566">
    <property type="entry name" value="PPIase_Fpr3/Fpr4-like"/>
</dbReference>
<dbReference type="Proteomes" id="UP000310689">
    <property type="component" value="Unassembled WGS sequence"/>
</dbReference>
<evidence type="ECO:0000256" key="4">
    <source>
        <dbReference type="ARBA" id="ARBA00023110"/>
    </source>
</evidence>
<keyword evidence="5 6" id="KW-0413">Isomerase</keyword>
<comment type="similarity">
    <text evidence="2">Belongs to the FKBP-type PPIase family. FKBP3/4 subfamily.</text>
</comment>
<keyword evidence="4 6" id="KW-0697">Rotamase</keyword>
<name>A0A4T0FL55_WALIC</name>
<feature type="region of interest" description="Disordered" evidence="7">
    <location>
        <begin position="48"/>
        <end position="67"/>
    </location>
</feature>
<feature type="compositionally biased region" description="Acidic residues" evidence="7">
    <location>
        <begin position="147"/>
        <end position="158"/>
    </location>
</feature>
<dbReference type="GO" id="GO:0003755">
    <property type="term" value="F:peptidyl-prolyl cis-trans isomerase activity"/>
    <property type="evidence" value="ECO:0007669"/>
    <property type="project" value="UniProtKB-KW"/>
</dbReference>
<dbReference type="Pfam" id="PF17800">
    <property type="entry name" value="NPL"/>
    <property type="match status" value="1"/>
</dbReference>
<comment type="caution">
    <text evidence="9">The sequence shown here is derived from an EMBL/GenBank/DDBJ whole genome shotgun (WGS) entry which is preliminary data.</text>
</comment>
<dbReference type="EC" id="5.2.1.8" evidence="3 6"/>
<feature type="compositionally biased region" description="Acidic residues" evidence="7">
    <location>
        <begin position="124"/>
        <end position="137"/>
    </location>
</feature>
<evidence type="ECO:0000256" key="3">
    <source>
        <dbReference type="ARBA" id="ARBA00013194"/>
    </source>
</evidence>
<feature type="compositionally biased region" description="Basic and acidic residues" evidence="7">
    <location>
        <begin position="191"/>
        <end position="227"/>
    </location>
</feature>
<evidence type="ECO:0000259" key="8">
    <source>
        <dbReference type="PROSITE" id="PS50059"/>
    </source>
</evidence>
<evidence type="ECO:0000256" key="5">
    <source>
        <dbReference type="ARBA" id="ARBA00023235"/>
    </source>
</evidence>
<evidence type="ECO:0000256" key="7">
    <source>
        <dbReference type="SAM" id="MobiDB-lite"/>
    </source>
</evidence>
<protein>
    <recommendedName>
        <fullName evidence="3 6">peptidylprolyl isomerase</fullName>
        <ecNumber evidence="3 6">5.2.1.8</ecNumber>
    </recommendedName>
</protein>
<evidence type="ECO:0000256" key="1">
    <source>
        <dbReference type="ARBA" id="ARBA00000971"/>
    </source>
</evidence>
<dbReference type="EMBL" id="SPOI01000052">
    <property type="protein sequence ID" value="TIB38706.1"/>
    <property type="molecule type" value="Genomic_DNA"/>
</dbReference>
<evidence type="ECO:0000256" key="2">
    <source>
        <dbReference type="ARBA" id="ARBA00007838"/>
    </source>
</evidence>
<dbReference type="OrthoDB" id="1902587at2759"/>
<feature type="domain" description="PPIase FKBP-type" evidence="8">
    <location>
        <begin position="249"/>
        <end position="349"/>
    </location>
</feature>
<dbReference type="GO" id="GO:0005730">
    <property type="term" value="C:nucleolus"/>
    <property type="evidence" value="ECO:0007669"/>
    <property type="project" value="TreeGrafter"/>
</dbReference>
<organism evidence="9 10">
    <name type="scientific">Wallemia ichthyophaga</name>
    <dbReference type="NCBI Taxonomy" id="245174"/>
    <lineage>
        <taxon>Eukaryota</taxon>
        <taxon>Fungi</taxon>
        <taxon>Dikarya</taxon>
        <taxon>Basidiomycota</taxon>
        <taxon>Wallemiomycotina</taxon>
        <taxon>Wallemiomycetes</taxon>
        <taxon>Wallemiales</taxon>
        <taxon>Wallemiaceae</taxon>
        <taxon>Wallemia</taxon>
    </lineage>
</organism>
<feature type="region of interest" description="Disordered" evidence="7">
    <location>
        <begin position="113"/>
        <end position="231"/>
    </location>
</feature>
<evidence type="ECO:0000256" key="6">
    <source>
        <dbReference type="PROSITE-ProRule" id="PRU00277"/>
    </source>
</evidence>
<accession>A0A4T0FL55</accession>